<dbReference type="AlphaFoldDB" id="D1W2X4"/>
<dbReference type="EMBL" id="ADEG01000012">
    <property type="protein sequence ID" value="EFA93113.1"/>
    <property type="molecule type" value="Genomic_DNA"/>
</dbReference>
<dbReference type="GO" id="GO:0000976">
    <property type="term" value="F:transcription cis-regulatory region binding"/>
    <property type="evidence" value="ECO:0007669"/>
    <property type="project" value="TreeGrafter"/>
</dbReference>
<dbReference type="InterPro" id="IPR036390">
    <property type="entry name" value="WH_DNA-bd_sf"/>
</dbReference>
<sequence>MKMVHEAYYVQKLTHREIKPTASRLLILREMMRGDEAVSLPDLERYLPTVDKSTISRTLSLFLLHRLIHAIDDGSGALKYAVCDDDCDCSIDEEHTHFYCENCHRTFCLKHIAVPVVPLPEGFTMHSINYVLKGLCPECTEKLK</sequence>
<keyword evidence="1" id="KW-0862">Zinc</keyword>
<feature type="binding site" evidence="1">
    <location>
        <position position="103"/>
    </location>
    <ligand>
        <name>Zn(2+)</name>
        <dbReference type="ChEBI" id="CHEBI:29105"/>
    </ligand>
</feature>
<reference evidence="2 3" key="1">
    <citation type="submission" date="2009-12" db="EMBL/GenBank/DDBJ databases">
        <title>Genome Sequence of Prevotella buccalis ATCC 35310.</title>
        <authorList>
            <person name="Durkin A.S."/>
            <person name="Madupu R."/>
            <person name="Torralba M."/>
            <person name="Methe B."/>
            <person name="Sutton G."/>
            <person name="Strausberg R.L."/>
            <person name="Nelson K.E."/>
        </authorList>
    </citation>
    <scope>NUCLEOTIDE SEQUENCE [LARGE SCALE GENOMIC DNA]</scope>
    <source>
        <strain evidence="2 3">ATCC 35310</strain>
    </source>
</reference>
<protein>
    <recommendedName>
        <fullName evidence="4">Transcriptional regulator, Fur family</fullName>
    </recommendedName>
</protein>
<accession>D1W2X4</accession>
<dbReference type="Gene3D" id="1.10.10.10">
    <property type="entry name" value="Winged helix-like DNA-binding domain superfamily/Winged helix DNA-binding domain"/>
    <property type="match status" value="1"/>
</dbReference>
<dbReference type="GO" id="GO:0003700">
    <property type="term" value="F:DNA-binding transcription factor activity"/>
    <property type="evidence" value="ECO:0007669"/>
    <property type="project" value="InterPro"/>
</dbReference>
<dbReference type="GO" id="GO:0045892">
    <property type="term" value="P:negative regulation of DNA-templated transcription"/>
    <property type="evidence" value="ECO:0007669"/>
    <property type="project" value="TreeGrafter"/>
</dbReference>
<evidence type="ECO:0008006" key="4">
    <source>
        <dbReference type="Google" id="ProtNLM"/>
    </source>
</evidence>
<feature type="binding site" evidence="1">
    <location>
        <position position="100"/>
    </location>
    <ligand>
        <name>Zn(2+)</name>
        <dbReference type="ChEBI" id="CHEBI:29105"/>
    </ligand>
</feature>
<dbReference type="GO" id="GO:1900376">
    <property type="term" value="P:regulation of secondary metabolite biosynthetic process"/>
    <property type="evidence" value="ECO:0007669"/>
    <property type="project" value="TreeGrafter"/>
</dbReference>
<dbReference type="SUPFAM" id="SSF46785">
    <property type="entry name" value="Winged helix' DNA-binding domain"/>
    <property type="match status" value="1"/>
</dbReference>
<name>D1W2X4_9BACT</name>
<dbReference type="Proteomes" id="UP000005283">
    <property type="component" value="Unassembled WGS sequence"/>
</dbReference>
<feature type="binding site" evidence="1">
    <location>
        <position position="139"/>
    </location>
    <ligand>
        <name>Zn(2+)</name>
        <dbReference type="ChEBI" id="CHEBI:29105"/>
    </ligand>
</feature>
<dbReference type="STRING" id="679190.HMPREF0650_2247"/>
<keyword evidence="1" id="KW-0479">Metal-binding</keyword>
<comment type="caution">
    <text evidence="2">The sequence shown here is derived from an EMBL/GenBank/DDBJ whole genome shotgun (WGS) entry which is preliminary data.</text>
</comment>
<dbReference type="GO" id="GO:0008270">
    <property type="term" value="F:zinc ion binding"/>
    <property type="evidence" value="ECO:0007669"/>
    <property type="project" value="TreeGrafter"/>
</dbReference>
<feature type="binding site" evidence="1">
    <location>
        <position position="136"/>
    </location>
    <ligand>
        <name>Zn(2+)</name>
        <dbReference type="ChEBI" id="CHEBI:29105"/>
    </ligand>
</feature>
<evidence type="ECO:0000313" key="3">
    <source>
        <dbReference type="Proteomes" id="UP000005283"/>
    </source>
</evidence>
<evidence type="ECO:0000313" key="2">
    <source>
        <dbReference type="EMBL" id="EFA93113.1"/>
    </source>
</evidence>
<dbReference type="InterPro" id="IPR036388">
    <property type="entry name" value="WH-like_DNA-bd_sf"/>
</dbReference>
<dbReference type="PANTHER" id="PTHR33202">
    <property type="entry name" value="ZINC UPTAKE REGULATION PROTEIN"/>
    <property type="match status" value="1"/>
</dbReference>
<proteinExistence type="predicted"/>
<keyword evidence="3" id="KW-1185">Reference proteome</keyword>
<dbReference type="eggNOG" id="COG0735">
    <property type="taxonomic scope" value="Bacteria"/>
</dbReference>
<gene>
    <name evidence="2" type="ORF">HMPREF0650_2247</name>
</gene>
<organism evidence="2 3">
    <name type="scientific">Hoylesella buccalis ATCC 35310</name>
    <dbReference type="NCBI Taxonomy" id="679190"/>
    <lineage>
        <taxon>Bacteria</taxon>
        <taxon>Pseudomonadati</taxon>
        <taxon>Bacteroidota</taxon>
        <taxon>Bacteroidia</taxon>
        <taxon>Bacteroidales</taxon>
        <taxon>Prevotellaceae</taxon>
        <taxon>Hoylesella</taxon>
    </lineage>
</organism>
<evidence type="ECO:0000256" key="1">
    <source>
        <dbReference type="PIRSR" id="PIRSR602481-1"/>
    </source>
</evidence>
<comment type="cofactor">
    <cofactor evidence="1">
        <name>Zn(2+)</name>
        <dbReference type="ChEBI" id="CHEBI:29105"/>
    </cofactor>
    <text evidence="1">Binds 1 zinc ion per subunit.</text>
</comment>
<dbReference type="InterPro" id="IPR002481">
    <property type="entry name" value="FUR"/>
</dbReference>
<dbReference type="PANTHER" id="PTHR33202:SF22">
    <property type="entry name" value="HYDROGEN PEROXIDE SENSITIVE REPRESSOR"/>
    <property type="match status" value="1"/>
</dbReference>